<dbReference type="EMBL" id="AP009049">
    <property type="protein sequence ID" value="BAH06816.1"/>
    <property type="molecule type" value="Genomic_DNA"/>
</dbReference>
<keyword evidence="2" id="KW-1133">Transmembrane helix</keyword>
<dbReference type="Pfam" id="PF13455">
    <property type="entry name" value="MUG113"/>
    <property type="match status" value="1"/>
</dbReference>
<feature type="domain" description="Bacteriophage T5 Orf172 DNA-binding" evidence="3">
    <location>
        <begin position="431"/>
        <end position="514"/>
    </location>
</feature>
<evidence type="ECO:0000259" key="3">
    <source>
        <dbReference type="SMART" id="SM00974"/>
    </source>
</evidence>
<dbReference type="KEGG" id="ckr:CKR_1765"/>
<dbReference type="InterPro" id="IPR025280">
    <property type="entry name" value="SNIPE"/>
</dbReference>
<sequence length="546" mass="63678">MFMKKKWYLQTWIIALMFAFWFFIIPGIIGIILLILSIKQDKLIKEDQKTLFLKIEKLKSESLGAKKEELGKINVEINNSREKLKNINEELNNITELFNKNKNENSKLSSDNESLLKQNEELLLNVHDLNSTIAEQQSLINKNNESIRLAKELVSKKEELDHELQEKQKELSVKKKEIAHELEEKRKELIILDDELLFQSVGLYTPQYNLTSSTAYKVKLDEIRTSQKQMVKNKTAVSFFDGWIVEDSVAKGKAMTNDNIKLILRSFNNECEAAISKVKFSNIESMRKRINKSFETLNKLGERMKISIEPEYLNLKIQELELAYEYEVKKQEEKDEQLAIREQMREEAKALKEIENAKKKIEKEENHFQNAIKDINEQLSTANQDEKSKLLDKLNALTMSLNQLGKDKEDIANREKNTRAGYVYIISNIGSFGENIYKIGMTRRLNPDERVRELGDASVPFKFDVHAMIFSEDAPSLENALHKKFDDRRVNRINARKEFFKVSLKEIEEEVKKNFNEVVEFTKIAEACEYRQSLKMINTDDNPIAS</sequence>
<keyword evidence="2" id="KW-0472">Membrane</keyword>
<evidence type="ECO:0000313" key="4">
    <source>
        <dbReference type="EMBL" id="BAH06816.1"/>
    </source>
</evidence>
<dbReference type="AlphaFoldDB" id="B9E2U1"/>
<reference evidence="5" key="1">
    <citation type="submission" date="2005-09" db="EMBL/GenBank/DDBJ databases">
        <title>Complete genome sequence of Clostridium kluyveri and comparative genomics of Clostridia species.</title>
        <authorList>
            <person name="Inui M."/>
            <person name="Nonaka H."/>
            <person name="Shinoda Y."/>
            <person name="Ikenaga Y."/>
            <person name="Abe M."/>
            <person name="Naito K."/>
            <person name="Vertes A.A."/>
            <person name="Yukawa H."/>
        </authorList>
    </citation>
    <scope>NUCLEOTIDE SEQUENCE [LARGE SCALE GENOMIC DNA]</scope>
    <source>
        <strain evidence="5">NBRC 12016</strain>
    </source>
</reference>
<dbReference type="Proteomes" id="UP000007969">
    <property type="component" value="Chromosome"/>
</dbReference>
<organism evidence="4 5">
    <name type="scientific">Clostridium kluyveri (strain NBRC 12016)</name>
    <dbReference type="NCBI Taxonomy" id="583346"/>
    <lineage>
        <taxon>Bacteria</taxon>
        <taxon>Bacillati</taxon>
        <taxon>Bacillota</taxon>
        <taxon>Clostridia</taxon>
        <taxon>Eubacteriales</taxon>
        <taxon>Clostridiaceae</taxon>
        <taxon>Clostridium</taxon>
    </lineage>
</organism>
<evidence type="ECO:0000256" key="1">
    <source>
        <dbReference type="SAM" id="Coils"/>
    </source>
</evidence>
<keyword evidence="1" id="KW-0175">Coiled coil</keyword>
<feature type="coiled-coil region" evidence="1">
    <location>
        <begin position="70"/>
        <end position="195"/>
    </location>
</feature>
<accession>B9E2U1</accession>
<protein>
    <recommendedName>
        <fullName evidence="3">Bacteriophage T5 Orf172 DNA-binding domain-containing protein</fullName>
    </recommendedName>
</protein>
<gene>
    <name evidence="4" type="ordered locus">CKR_1765</name>
</gene>
<feature type="coiled-coil region" evidence="1">
    <location>
        <begin position="334"/>
        <end position="378"/>
    </location>
</feature>
<dbReference type="Pfam" id="PF13250">
    <property type="entry name" value="SNIPE"/>
    <property type="match status" value="1"/>
</dbReference>
<keyword evidence="2" id="KW-0812">Transmembrane</keyword>
<name>B9E2U1_CLOK1</name>
<proteinExistence type="predicted"/>
<feature type="transmembrane region" description="Helical" evidence="2">
    <location>
        <begin position="12"/>
        <end position="36"/>
    </location>
</feature>
<dbReference type="InterPro" id="IPR018306">
    <property type="entry name" value="Phage_T5_Orf172_DNA-bd"/>
</dbReference>
<dbReference type="HOGENOM" id="CLU_024787_2_1_9"/>
<dbReference type="SMART" id="SM00974">
    <property type="entry name" value="T5orf172"/>
    <property type="match status" value="1"/>
</dbReference>
<evidence type="ECO:0000313" key="5">
    <source>
        <dbReference type="Proteomes" id="UP000007969"/>
    </source>
</evidence>
<evidence type="ECO:0000256" key="2">
    <source>
        <dbReference type="SAM" id="Phobius"/>
    </source>
</evidence>